<evidence type="ECO:0000256" key="2">
    <source>
        <dbReference type="ARBA" id="ARBA00022741"/>
    </source>
</evidence>
<organism evidence="5 6">
    <name type="scientific">Clostridium rhizosphaerae</name>
    <dbReference type="NCBI Taxonomy" id="2803861"/>
    <lineage>
        <taxon>Bacteria</taxon>
        <taxon>Bacillati</taxon>
        <taxon>Bacillota</taxon>
        <taxon>Clostridia</taxon>
        <taxon>Eubacteriales</taxon>
        <taxon>Clostridiaceae</taxon>
        <taxon>Clostridium</taxon>
    </lineage>
</organism>
<keyword evidence="6" id="KW-1185">Reference proteome</keyword>
<evidence type="ECO:0000256" key="1">
    <source>
        <dbReference type="ARBA" id="ARBA00006611"/>
    </source>
</evidence>
<dbReference type="SMART" id="SM00382">
    <property type="entry name" value="AAA"/>
    <property type="match status" value="1"/>
</dbReference>
<dbReference type="InterPro" id="IPR027417">
    <property type="entry name" value="P-loop_NTPase"/>
</dbReference>
<dbReference type="Gene3D" id="3.40.50.300">
    <property type="entry name" value="P-loop containing nucleotide triphosphate hydrolases"/>
    <property type="match status" value="1"/>
</dbReference>
<dbReference type="SUPFAM" id="SSF52540">
    <property type="entry name" value="P-loop containing nucleoside triphosphate hydrolases"/>
    <property type="match status" value="1"/>
</dbReference>
<gene>
    <name evidence="5" type="primary">tadA</name>
    <name evidence="5" type="ORF">JK636_15865</name>
</gene>
<feature type="domain" description="Bacterial type II secretion system protein E" evidence="4">
    <location>
        <begin position="381"/>
        <end position="395"/>
    </location>
</feature>
<dbReference type="CDD" id="cd01129">
    <property type="entry name" value="PulE-GspE-like"/>
    <property type="match status" value="1"/>
</dbReference>
<dbReference type="Pfam" id="PF05157">
    <property type="entry name" value="MshEN"/>
    <property type="match status" value="1"/>
</dbReference>
<dbReference type="EMBL" id="JAESWC010000012">
    <property type="protein sequence ID" value="MBL4937204.1"/>
    <property type="molecule type" value="Genomic_DNA"/>
</dbReference>
<protein>
    <submittedName>
        <fullName evidence="5">Flp pilus assembly complex ATPase component TadA</fullName>
    </submittedName>
</protein>
<comment type="caution">
    <text evidence="5">The sequence shown here is derived from an EMBL/GenBank/DDBJ whole genome shotgun (WGS) entry which is preliminary data.</text>
</comment>
<keyword evidence="2" id="KW-0547">Nucleotide-binding</keyword>
<reference evidence="5 6" key="1">
    <citation type="submission" date="2021-01" db="EMBL/GenBank/DDBJ databases">
        <title>Genome public.</title>
        <authorList>
            <person name="Liu C."/>
            <person name="Sun Q."/>
        </authorList>
    </citation>
    <scope>NUCLEOTIDE SEQUENCE [LARGE SCALE GENOMIC DNA]</scope>
    <source>
        <strain evidence="5 6">YIM B02515</strain>
    </source>
</reference>
<dbReference type="PANTHER" id="PTHR30258">
    <property type="entry name" value="TYPE II SECRETION SYSTEM PROTEIN GSPE-RELATED"/>
    <property type="match status" value="1"/>
</dbReference>
<evidence type="ECO:0000313" key="5">
    <source>
        <dbReference type="EMBL" id="MBL4937204.1"/>
    </source>
</evidence>
<dbReference type="RefSeq" id="WP_202749955.1">
    <property type="nucleotide sequence ID" value="NZ_JAESWC010000012.1"/>
</dbReference>
<dbReference type="InterPro" id="IPR001482">
    <property type="entry name" value="T2SS/T4SS_dom"/>
</dbReference>
<evidence type="ECO:0000259" key="4">
    <source>
        <dbReference type="PROSITE" id="PS00662"/>
    </source>
</evidence>
<dbReference type="InterPro" id="IPR003593">
    <property type="entry name" value="AAA+_ATPase"/>
</dbReference>
<name>A0ABS1TFW6_9CLOT</name>
<dbReference type="Pfam" id="PF00437">
    <property type="entry name" value="T2SSE"/>
    <property type="match status" value="1"/>
</dbReference>
<proteinExistence type="inferred from homology"/>
<evidence type="ECO:0000256" key="3">
    <source>
        <dbReference type="ARBA" id="ARBA00022840"/>
    </source>
</evidence>
<evidence type="ECO:0000313" key="6">
    <source>
        <dbReference type="Proteomes" id="UP000632377"/>
    </source>
</evidence>
<dbReference type="InterPro" id="IPR007831">
    <property type="entry name" value="T2SS_GspE_N"/>
</dbReference>
<accession>A0ABS1TFW6</accession>
<dbReference type="Proteomes" id="UP000632377">
    <property type="component" value="Unassembled WGS sequence"/>
</dbReference>
<dbReference type="Gene3D" id="3.30.300.160">
    <property type="entry name" value="Type II secretion system, protein E, N-terminal domain"/>
    <property type="match status" value="1"/>
</dbReference>
<dbReference type="SUPFAM" id="SSF160246">
    <property type="entry name" value="EspE N-terminal domain-like"/>
    <property type="match status" value="1"/>
</dbReference>
<dbReference type="InterPro" id="IPR037257">
    <property type="entry name" value="T2SS_E_N_sf"/>
</dbReference>
<sequence>MAVQQKKRLGDMLVELGTITQKQLEGELKNQKVTGKRLGELLIEDGLITENEMLSLLEVQLGIPRVYLDMIAVDEQAVKTIPQSLALRYNLIPISFDEDKINVVMADPLNIFALDDVKIASGYEVEPMLSTELEIRKAIDRYYSTQVVKKAADELSKEQSVRSEEQNRDENEFDDIRNAPVVKLIDTIIDNAVKARTSDIHLEPFENFVKIRYRIDGELQEVLRTPKDTMGALVTRIKILANLNIAEKRIPQDGRIITQADGKAVDLRISSLPTVHGEKIVIRILKRDSFLVPKEDLGLIGEEAEKLEEIIKSPHGIILVTGPTGSGKSTTLYTILNDLNKPNRNIITVEDPVEYSMEGINQVNVNTKAGLTFAAGLRSILRQDPDVIMIGEIRDNETAEIAIRAAITGHLVLSTIHTNDASSTVYRLIDMGIEPYLVATSLNGIISQRLVRKICPKCMEEYEATSYEKNMLEIPVEESLTLGRGRGCKHCNDTGYKGRIAAFEIINMDREIREAVMNGVNLDEFRDLCMARGMKTLRESCKKLVLDGITTADELVKIAYLKE</sequence>
<dbReference type="PANTHER" id="PTHR30258:SF1">
    <property type="entry name" value="PROTEIN TRANSPORT PROTEIN HOFB HOMOLOG"/>
    <property type="match status" value="1"/>
</dbReference>
<dbReference type="PROSITE" id="PS00662">
    <property type="entry name" value="T2SP_E"/>
    <property type="match status" value="1"/>
</dbReference>
<comment type="similarity">
    <text evidence="1">Belongs to the GSP E family.</text>
</comment>
<keyword evidence="3" id="KW-0067">ATP-binding</keyword>
<dbReference type="Gene3D" id="3.30.450.90">
    <property type="match status" value="1"/>
</dbReference>